<proteinExistence type="inferred from homology"/>
<evidence type="ECO:0000256" key="1">
    <source>
        <dbReference type="ARBA" id="ARBA00007608"/>
    </source>
</evidence>
<comment type="subunit">
    <text evidence="2">Monomer.</text>
</comment>
<comment type="similarity">
    <text evidence="1">Belongs to the Nudix hydrolase family. NudJ subfamily.</text>
</comment>
<organism evidence="5">
    <name type="scientific">hydrothermal vent metagenome</name>
    <dbReference type="NCBI Taxonomy" id="652676"/>
    <lineage>
        <taxon>unclassified sequences</taxon>
        <taxon>metagenomes</taxon>
        <taxon>ecological metagenomes</taxon>
    </lineage>
</organism>
<dbReference type="PANTHER" id="PTHR43222">
    <property type="entry name" value="NUDIX HYDROLASE 23"/>
    <property type="match status" value="1"/>
</dbReference>
<dbReference type="EMBL" id="UOFR01000058">
    <property type="protein sequence ID" value="VAW98244.1"/>
    <property type="molecule type" value="Genomic_DNA"/>
</dbReference>
<dbReference type="GO" id="GO:0004787">
    <property type="term" value="F:thiamine diphosphate phosphatase activity"/>
    <property type="evidence" value="ECO:0007669"/>
    <property type="project" value="InterPro"/>
</dbReference>
<dbReference type="InterPro" id="IPR000086">
    <property type="entry name" value="NUDIX_hydrolase_dom"/>
</dbReference>
<dbReference type="CDD" id="cd03675">
    <property type="entry name" value="NUDIX_Hydrolase"/>
    <property type="match status" value="1"/>
</dbReference>
<sequence>MQWTPHVTVASILKQDNKYLFVQERKDKRLVLNQPAGHWEAGETLIEAAIRETLEETAWHFEPQAITGIYQWHHERRGETFLRFCFSGTLLEHDSTQTLDPDIESTIWLTEDELSAQHATHRSPLVQRCMDDYLSGIQHDLRIVSSL</sequence>
<dbReference type="Pfam" id="PF00293">
    <property type="entry name" value="NUDIX"/>
    <property type="match status" value="1"/>
</dbReference>
<keyword evidence="5" id="KW-0378">Hydrolase</keyword>
<dbReference type="SUPFAM" id="SSF55811">
    <property type="entry name" value="Nudix"/>
    <property type="match status" value="1"/>
</dbReference>
<evidence type="ECO:0000259" key="4">
    <source>
        <dbReference type="PROSITE" id="PS51462"/>
    </source>
</evidence>
<gene>
    <name evidence="5" type="ORF">MNBD_GAMMA21-1380</name>
</gene>
<dbReference type="Gene3D" id="3.90.79.10">
    <property type="entry name" value="Nucleoside Triphosphate Pyrophosphohydrolase"/>
    <property type="match status" value="1"/>
</dbReference>
<protein>
    <recommendedName>
        <fullName evidence="3">Phosphatase NudJ</fullName>
    </recommendedName>
</protein>
<dbReference type="PANTHER" id="PTHR43222:SF11">
    <property type="entry name" value="PHOSPHATASE NUDJ"/>
    <property type="match status" value="1"/>
</dbReference>
<dbReference type="AlphaFoldDB" id="A0A3B1AW84"/>
<dbReference type="InterPro" id="IPR015797">
    <property type="entry name" value="NUDIX_hydrolase-like_dom_sf"/>
</dbReference>
<evidence type="ECO:0000256" key="2">
    <source>
        <dbReference type="ARBA" id="ARBA00011245"/>
    </source>
</evidence>
<dbReference type="GO" id="GO:0017110">
    <property type="term" value="F:nucleoside diphosphate phosphatase activity"/>
    <property type="evidence" value="ECO:0007669"/>
    <property type="project" value="InterPro"/>
</dbReference>
<evidence type="ECO:0000313" key="5">
    <source>
        <dbReference type="EMBL" id="VAW98244.1"/>
    </source>
</evidence>
<feature type="domain" description="Nudix hydrolase" evidence="4">
    <location>
        <begin position="2"/>
        <end position="131"/>
    </location>
</feature>
<name>A0A3B1AW84_9ZZZZ</name>
<dbReference type="GO" id="GO:0017111">
    <property type="term" value="F:ribonucleoside triphosphate phosphatase activity"/>
    <property type="evidence" value="ECO:0007669"/>
    <property type="project" value="InterPro"/>
</dbReference>
<reference evidence="5" key="1">
    <citation type="submission" date="2018-06" db="EMBL/GenBank/DDBJ databases">
        <authorList>
            <person name="Zhirakovskaya E."/>
        </authorList>
    </citation>
    <scope>NUCLEOTIDE SEQUENCE</scope>
</reference>
<evidence type="ECO:0000256" key="3">
    <source>
        <dbReference type="ARBA" id="ARBA00015552"/>
    </source>
</evidence>
<dbReference type="PROSITE" id="PS51462">
    <property type="entry name" value="NUDIX"/>
    <property type="match status" value="1"/>
</dbReference>
<dbReference type="InterPro" id="IPR033713">
    <property type="entry name" value="NudJ"/>
</dbReference>
<accession>A0A3B1AW84</accession>